<evidence type="ECO:0000256" key="5">
    <source>
        <dbReference type="ARBA" id="ARBA00022723"/>
    </source>
</evidence>
<dbReference type="GO" id="GO:0016740">
    <property type="term" value="F:transferase activity"/>
    <property type="evidence" value="ECO:0007669"/>
    <property type="project" value="UniProtKB-UniRule"/>
</dbReference>
<gene>
    <name evidence="12" type="ORF">CAL19_11225</name>
</gene>
<dbReference type="PANTHER" id="PTHR30040">
    <property type="entry name" value="THIAMINE BIOSYNTHESIS LIPOPROTEIN APBE"/>
    <property type="match status" value="1"/>
</dbReference>
<feature type="binding site" evidence="11">
    <location>
        <position position="156"/>
    </location>
    <ligand>
        <name>Mg(2+)</name>
        <dbReference type="ChEBI" id="CHEBI:18420"/>
    </ligand>
</feature>
<dbReference type="PANTHER" id="PTHR30040:SF2">
    <property type="entry name" value="FAD:PROTEIN FMN TRANSFERASE"/>
    <property type="match status" value="1"/>
</dbReference>
<evidence type="ECO:0000256" key="1">
    <source>
        <dbReference type="ARBA" id="ARBA00011955"/>
    </source>
</evidence>
<protein>
    <recommendedName>
        <fullName evidence="2 10">FAD:protein FMN transferase</fullName>
        <ecNumber evidence="1 10">2.7.1.180</ecNumber>
    </recommendedName>
    <alternativeName>
        <fullName evidence="8 10">Flavin transferase</fullName>
    </alternativeName>
</protein>
<evidence type="ECO:0000256" key="6">
    <source>
        <dbReference type="ARBA" id="ARBA00022827"/>
    </source>
</evidence>
<evidence type="ECO:0000313" key="13">
    <source>
        <dbReference type="Proteomes" id="UP000216947"/>
    </source>
</evidence>
<comment type="similarity">
    <text evidence="10">Belongs to the ApbE family.</text>
</comment>
<comment type="cofactor">
    <cofactor evidence="11">
        <name>Mg(2+)</name>
        <dbReference type="ChEBI" id="CHEBI:18420"/>
    </cofactor>
    <cofactor evidence="11">
        <name>Mn(2+)</name>
        <dbReference type="ChEBI" id="CHEBI:29035"/>
    </cofactor>
    <text evidence="11">Magnesium. Can also use manganese.</text>
</comment>
<keyword evidence="6 10" id="KW-0274">FAD</keyword>
<dbReference type="InterPro" id="IPR003374">
    <property type="entry name" value="ApbE-like_sf"/>
</dbReference>
<dbReference type="InterPro" id="IPR024932">
    <property type="entry name" value="ApbE"/>
</dbReference>
<keyword evidence="13" id="KW-1185">Reference proteome</keyword>
<dbReference type="GO" id="GO:0046872">
    <property type="term" value="F:metal ion binding"/>
    <property type="evidence" value="ECO:0007669"/>
    <property type="project" value="UniProtKB-UniRule"/>
</dbReference>
<reference evidence="13" key="1">
    <citation type="submission" date="2017-05" db="EMBL/GenBank/DDBJ databases">
        <title>Complete and WGS of Bordetella genogroups.</title>
        <authorList>
            <person name="Spilker T."/>
            <person name="Lipuma J."/>
        </authorList>
    </citation>
    <scope>NUCLEOTIDE SEQUENCE [LARGE SCALE GENOMIC DNA]</scope>
    <source>
        <strain evidence="13">AU18089</strain>
    </source>
</reference>
<evidence type="ECO:0000256" key="9">
    <source>
        <dbReference type="ARBA" id="ARBA00048540"/>
    </source>
</evidence>
<keyword evidence="4 10" id="KW-0808">Transferase</keyword>
<dbReference type="EC" id="2.7.1.180" evidence="1 10"/>
<comment type="catalytic activity">
    <reaction evidence="9 10">
        <text>L-threonyl-[protein] + FAD = FMN-L-threonyl-[protein] + AMP + H(+)</text>
        <dbReference type="Rhea" id="RHEA:36847"/>
        <dbReference type="Rhea" id="RHEA-COMP:11060"/>
        <dbReference type="Rhea" id="RHEA-COMP:11061"/>
        <dbReference type="ChEBI" id="CHEBI:15378"/>
        <dbReference type="ChEBI" id="CHEBI:30013"/>
        <dbReference type="ChEBI" id="CHEBI:57692"/>
        <dbReference type="ChEBI" id="CHEBI:74257"/>
        <dbReference type="ChEBI" id="CHEBI:456215"/>
        <dbReference type="EC" id="2.7.1.180"/>
    </reaction>
</comment>
<feature type="binding site" evidence="11">
    <location>
        <position position="269"/>
    </location>
    <ligand>
        <name>Mg(2+)</name>
        <dbReference type="ChEBI" id="CHEBI:18420"/>
    </ligand>
</feature>
<dbReference type="SUPFAM" id="SSF143631">
    <property type="entry name" value="ApbE-like"/>
    <property type="match status" value="1"/>
</dbReference>
<keyword evidence="7 10" id="KW-0460">Magnesium</keyword>
<keyword evidence="5 10" id="KW-0479">Metal-binding</keyword>
<evidence type="ECO:0000256" key="7">
    <source>
        <dbReference type="ARBA" id="ARBA00022842"/>
    </source>
</evidence>
<name>A0A261R1R1_9BORD</name>
<accession>A0A261R1R1</accession>
<dbReference type="AlphaFoldDB" id="A0A261R1R1"/>
<dbReference type="Gene3D" id="3.10.520.10">
    <property type="entry name" value="ApbE-like domains"/>
    <property type="match status" value="1"/>
</dbReference>
<dbReference type="Proteomes" id="UP000216947">
    <property type="component" value="Unassembled WGS sequence"/>
</dbReference>
<dbReference type="EMBL" id="NEVK01000006">
    <property type="protein sequence ID" value="OZI18273.1"/>
    <property type="molecule type" value="Genomic_DNA"/>
</dbReference>
<feature type="binding site" evidence="11">
    <location>
        <position position="273"/>
    </location>
    <ligand>
        <name>Mg(2+)</name>
        <dbReference type="ChEBI" id="CHEBI:18420"/>
    </ligand>
</feature>
<evidence type="ECO:0000256" key="4">
    <source>
        <dbReference type="ARBA" id="ARBA00022679"/>
    </source>
</evidence>
<evidence type="ECO:0000256" key="2">
    <source>
        <dbReference type="ARBA" id="ARBA00016337"/>
    </source>
</evidence>
<evidence type="ECO:0000256" key="8">
    <source>
        <dbReference type="ARBA" id="ARBA00031306"/>
    </source>
</evidence>
<organism evidence="12 13">
    <name type="scientific">Bordetella genomosp. 7</name>
    <dbReference type="NCBI Taxonomy" id="1416805"/>
    <lineage>
        <taxon>Bacteria</taxon>
        <taxon>Pseudomonadati</taxon>
        <taxon>Pseudomonadota</taxon>
        <taxon>Betaproteobacteria</taxon>
        <taxon>Burkholderiales</taxon>
        <taxon>Alcaligenaceae</taxon>
        <taxon>Bordetella</taxon>
    </lineage>
</organism>
<dbReference type="PIRSF" id="PIRSF006268">
    <property type="entry name" value="ApbE"/>
    <property type="match status" value="1"/>
</dbReference>
<evidence type="ECO:0000256" key="10">
    <source>
        <dbReference type="PIRNR" id="PIRNR006268"/>
    </source>
</evidence>
<dbReference type="RefSeq" id="WP_094797150.1">
    <property type="nucleotide sequence ID" value="NZ_NEVK01000006.1"/>
</dbReference>
<evidence type="ECO:0000256" key="3">
    <source>
        <dbReference type="ARBA" id="ARBA00022630"/>
    </source>
</evidence>
<evidence type="ECO:0000256" key="11">
    <source>
        <dbReference type="PIRSR" id="PIRSR006268-2"/>
    </source>
</evidence>
<proteinExistence type="inferred from homology"/>
<comment type="caution">
    <text evidence="12">The sequence shown here is derived from an EMBL/GenBank/DDBJ whole genome shotgun (WGS) entry which is preliminary data.</text>
</comment>
<sequence>MPAFGLASPAVLAGATMGTTWSARLAVPPGITPAMAKAAIQNALDTVVRQMSTWDDGSDLSRFNRAAAGWQPLPAQCLYVLRHALELACRTDGAYDPTIGPLVNAWGFGPPPYASEPPSADMLRTLMQRVGWQRITLDERGGRAWQPGGACLDLCGIAKGYGVDHAAAALDGLGISHYLIEVGGELRARGSRPDGLPWRIAVEVPDGSEDHVLTLPLFNRSIATSGDYRRYRKAAGLRYAHTIDPRTGRPLDGGVASVTVVHGSCMQADALATALSVLGARDGLAYARRHQVAALFVLRDGDQLRLQASDAFSSLAGRTAP</sequence>
<evidence type="ECO:0000313" key="12">
    <source>
        <dbReference type="EMBL" id="OZI18273.1"/>
    </source>
</evidence>
<keyword evidence="3 10" id="KW-0285">Flavoprotein</keyword>
<dbReference type="Pfam" id="PF02424">
    <property type="entry name" value="ApbE"/>
    <property type="match status" value="1"/>
</dbReference>